<feature type="compositionally biased region" description="Low complexity" evidence="2">
    <location>
        <begin position="73"/>
        <end position="139"/>
    </location>
</feature>
<dbReference type="AlphaFoldDB" id="A0A4R5TR94"/>
<evidence type="ECO:0000313" key="4">
    <source>
        <dbReference type="Proteomes" id="UP000295411"/>
    </source>
</evidence>
<feature type="compositionally biased region" description="Low complexity" evidence="2">
    <location>
        <begin position="151"/>
        <end position="165"/>
    </location>
</feature>
<proteinExistence type="predicted"/>
<evidence type="ECO:0000256" key="2">
    <source>
        <dbReference type="SAM" id="MobiDB-lite"/>
    </source>
</evidence>
<dbReference type="Pfam" id="PF03993">
    <property type="entry name" value="DUF349"/>
    <property type="match status" value="3"/>
</dbReference>
<reference evidence="3 4" key="1">
    <citation type="submission" date="2019-03" db="EMBL/GenBank/DDBJ databases">
        <title>Arthrobacter sp. nov., an bacterium isolated from biocrust in Mu Us Desert.</title>
        <authorList>
            <person name="Lixiong L."/>
        </authorList>
    </citation>
    <scope>NUCLEOTIDE SEQUENCE [LARGE SCALE GENOMIC DNA]</scope>
    <source>
        <strain evidence="3 4">SLN-3</strain>
    </source>
</reference>
<feature type="compositionally biased region" description="Pro residues" evidence="2">
    <location>
        <begin position="140"/>
        <end position="150"/>
    </location>
</feature>
<feature type="compositionally biased region" description="Low complexity" evidence="2">
    <location>
        <begin position="21"/>
        <end position="61"/>
    </location>
</feature>
<feature type="coiled-coil region" evidence="1">
    <location>
        <begin position="543"/>
        <end position="570"/>
    </location>
</feature>
<keyword evidence="1" id="KW-0175">Coiled coil</keyword>
<organism evidence="3 4">
    <name type="scientific">Arthrobacter crusticola</name>
    <dbReference type="NCBI Taxonomy" id="2547960"/>
    <lineage>
        <taxon>Bacteria</taxon>
        <taxon>Bacillati</taxon>
        <taxon>Actinomycetota</taxon>
        <taxon>Actinomycetes</taxon>
        <taxon>Micrococcales</taxon>
        <taxon>Micrococcaceae</taxon>
        <taxon>Arthrobacter</taxon>
    </lineage>
</organism>
<comment type="caution">
    <text evidence="3">The sequence shown here is derived from an EMBL/GenBank/DDBJ whole genome shotgun (WGS) entry which is preliminary data.</text>
</comment>
<feature type="region of interest" description="Disordered" evidence="2">
    <location>
        <begin position="1"/>
        <end position="165"/>
    </location>
</feature>
<keyword evidence="4" id="KW-1185">Reference proteome</keyword>
<dbReference type="InterPro" id="IPR007139">
    <property type="entry name" value="DUF349"/>
</dbReference>
<accession>A0A4R5TR94</accession>
<dbReference type="Proteomes" id="UP000295411">
    <property type="component" value="Unassembled WGS sequence"/>
</dbReference>
<sequence length="601" mass="63932">MTINDESVAQDPSVDSAVDVPAEATASADAPAAGGPTDAAPAAGEQAPAALGTEATEVPAAPETPPAPETEPTDTAVADTPAAPETPAATDTPAAPENPAATDTSAAPESPAAESPAAPAAPESPVAESPAVPAAESPAAPAPAPAPARPAAPAAPRAPLPTAMAPRPLKKAQTPLAVPPAHSTPLAEAEKFARVEDDGHVFLLLNGEEHPVGQYPDASREEALAYFVKKYDDIVSQVALLEQRVKGKAPSAEMLKTAKHLRSQVAERKLVGDVAALEARIDALTEAITGLEKAERAAQDELKAKELAAREAIVAEAEELAGRDPATVQWKVSSTRMNELFELWKAAQKNGPRLGRGTEDALWKRFRSARTIFDRHRRAYFSQLDSDNAEAKRAKEALIARAESLSSSTDWGATAAEYRRLMDEWKASKRASRKDDDALWARFRAAQDRFFEARKSANDAVDEEYGANLVAKEALLKEAAALLPVRDVAAAKKALQSIRDRWEEAGKVPRADIGRMDAGLRRVEDAVKAAEDEHWHKTNPETKARTNSALSQLQATIATLKDDLEAAEKAGDAKRISTAKDALSAREQWLEMLQRSAQDFS</sequence>
<dbReference type="EMBL" id="SMTK01000005">
    <property type="protein sequence ID" value="TDK24239.1"/>
    <property type="molecule type" value="Genomic_DNA"/>
</dbReference>
<evidence type="ECO:0000313" key="3">
    <source>
        <dbReference type="EMBL" id="TDK24239.1"/>
    </source>
</evidence>
<protein>
    <submittedName>
        <fullName evidence="3">DUF349 domain-containing protein</fullName>
    </submittedName>
</protein>
<name>A0A4R5TR94_9MICC</name>
<gene>
    <name evidence="3" type="ORF">E2F48_14460</name>
</gene>
<feature type="coiled-coil region" evidence="1">
    <location>
        <begin position="274"/>
        <end position="311"/>
    </location>
</feature>
<evidence type="ECO:0000256" key="1">
    <source>
        <dbReference type="SAM" id="Coils"/>
    </source>
</evidence>
<dbReference type="OrthoDB" id="5422202at2"/>